<protein>
    <recommendedName>
        <fullName evidence="3">Reverse transcriptase domain-containing protein</fullName>
    </recommendedName>
</protein>
<dbReference type="Proteomes" id="UP001323405">
    <property type="component" value="Unassembled WGS sequence"/>
</dbReference>
<name>A0ABR0GK13_9PEZI</name>
<comment type="caution">
    <text evidence="1">The sequence shown here is derived from an EMBL/GenBank/DDBJ whole genome shotgun (WGS) entry which is preliminary data.</text>
</comment>
<dbReference type="RefSeq" id="XP_062745004.1">
    <property type="nucleotide sequence ID" value="XM_062883549.1"/>
</dbReference>
<accession>A0ABR0GK13</accession>
<gene>
    <name evidence="1" type="ORF">QC762_0056190</name>
</gene>
<dbReference type="GeneID" id="87903180"/>
<keyword evidence="2" id="KW-1185">Reference proteome</keyword>
<proteinExistence type="predicted"/>
<evidence type="ECO:0000313" key="2">
    <source>
        <dbReference type="Proteomes" id="UP001323405"/>
    </source>
</evidence>
<dbReference type="EMBL" id="JAFFHA010000005">
    <property type="protein sequence ID" value="KAK4656029.1"/>
    <property type="molecule type" value="Genomic_DNA"/>
</dbReference>
<organism evidence="1 2">
    <name type="scientific">Podospora pseudocomata</name>
    <dbReference type="NCBI Taxonomy" id="2093779"/>
    <lineage>
        <taxon>Eukaryota</taxon>
        <taxon>Fungi</taxon>
        <taxon>Dikarya</taxon>
        <taxon>Ascomycota</taxon>
        <taxon>Pezizomycotina</taxon>
        <taxon>Sordariomycetes</taxon>
        <taxon>Sordariomycetidae</taxon>
        <taxon>Sordariales</taxon>
        <taxon>Podosporaceae</taxon>
        <taxon>Podospora</taxon>
    </lineage>
</organism>
<sequence>MDSLQDRAGTPCTSSTLFQDIQSEILQKRKSMDGGASPDIPDIWHMAAAGCARCIANCQAPRNRSVLVDTRRLSKIAISCGNWILRLRSWCTAIQVVVDITRRLRAEPHRGRLGHLVAFCNAQHPWVQKLRGPLSTTTSLNFPDSRPASAFPLVVFSDGKLDEIISWFNQSLTYSRGHCRHKPHTLAYADDEVYLRFI</sequence>
<evidence type="ECO:0008006" key="3">
    <source>
        <dbReference type="Google" id="ProtNLM"/>
    </source>
</evidence>
<evidence type="ECO:0000313" key="1">
    <source>
        <dbReference type="EMBL" id="KAK4656029.1"/>
    </source>
</evidence>
<reference evidence="1 2" key="1">
    <citation type="journal article" date="2023" name="bioRxiv">
        <title>High-quality genome assemblies of four members of thePodospora anserinaspecies complex.</title>
        <authorList>
            <person name="Ament-Velasquez S.L."/>
            <person name="Vogan A.A."/>
            <person name="Wallerman O."/>
            <person name="Hartmann F."/>
            <person name="Gautier V."/>
            <person name="Silar P."/>
            <person name="Giraud T."/>
            <person name="Johannesson H."/>
        </authorList>
    </citation>
    <scope>NUCLEOTIDE SEQUENCE [LARGE SCALE GENOMIC DNA]</scope>
    <source>
        <strain evidence="1 2">CBS 415.72m</strain>
    </source>
</reference>